<name>A0A8S5N1W3_9CAUD</name>
<accession>A0A8S5N1W3</accession>
<reference evidence="1" key="1">
    <citation type="journal article" date="2021" name="Proc. Natl. Acad. Sci. U.S.A.">
        <title>A Catalog of Tens of Thousands of Viruses from Human Metagenomes Reveals Hidden Associations with Chronic Diseases.</title>
        <authorList>
            <person name="Tisza M.J."/>
            <person name="Buck C.B."/>
        </authorList>
    </citation>
    <scope>NUCLEOTIDE SEQUENCE</scope>
    <source>
        <strain evidence="1">CtOiG6</strain>
    </source>
</reference>
<organism evidence="1">
    <name type="scientific">Siphoviridae sp. ctOiG6</name>
    <dbReference type="NCBI Taxonomy" id="2826313"/>
    <lineage>
        <taxon>Viruses</taxon>
        <taxon>Duplodnaviria</taxon>
        <taxon>Heunggongvirae</taxon>
        <taxon>Uroviricota</taxon>
        <taxon>Caudoviricetes</taxon>
    </lineage>
</organism>
<proteinExistence type="predicted"/>
<sequence length="33" mass="4056">MRNNKTFFINRKTLIYKALFLNSYTRFIPDLIC</sequence>
<protein>
    <submittedName>
        <fullName evidence="1">Uncharacterized protein</fullName>
    </submittedName>
</protein>
<dbReference type="EMBL" id="BK015038">
    <property type="protein sequence ID" value="DAD88258.1"/>
    <property type="molecule type" value="Genomic_DNA"/>
</dbReference>
<evidence type="ECO:0000313" key="1">
    <source>
        <dbReference type="EMBL" id="DAD88258.1"/>
    </source>
</evidence>